<sequence length="372" mass="40377">MMLAPLVPPFRFAAVEENVYRGAYPSLRNMRFLRRLKLSCILCLAPPGPGSGPGGAASGDLAEFCEAEGIRLVYFEVNKYDDSVTMSQSIAAKIVSQMIRPENLPLYVHCRDGGNNTGLIVMCLRRLQNWSLSVIFDEFCRFIKTGEISREECQFVESFRAEIEIPRVIPAWLWQGMRIGAHPTLRLRTAPDVHLLDAPPHFTDAKHAAGAATYVSAAGASSAATQGTARPGAKAGERAMSGEAQVIAGADTREAMKEDGEAGGSLGIHNGDGVHRANQRKAAQAREVNSSTAPPKAFSTEAIQERDRKWAHLMEAFSLQDPKSASLELAFSNNLDALFLDVPVSDRRKNKKSTRIVVSPAIAGLALEGLEM</sequence>
<dbReference type="InterPro" id="IPR029021">
    <property type="entry name" value="Prot-tyrosine_phosphatase-like"/>
</dbReference>
<name>A0A5J4Z5G3_PORPP</name>
<gene>
    <name evidence="2" type="ORF">FVE85_6150</name>
</gene>
<dbReference type="Gene3D" id="3.90.190.10">
    <property type="entry name" value="Protein tyrosine phosphatase superfamily"/>
    <property type="match status" value="1"/>
</dbReference>
<dbReference type="SUPFAM" id="SSF52799">
    <property type="entry name" value="(Phosphotyrosine protein) phosphatases II"/>
    <property type="match status" value="1"/>
</dbReference>
<feature type="region of interest" description="Disordered" evidence="1">
    <location>
        <begin position="258"/>
        <end position="301"/>
    </location>
</feature>
<comment type="caution">
    <text evidence="2">The sequence shown here is derived from an EMBL/GenBank/DDBJ whole genome shotgun (WGS) entry which is preliminary data.</text>
</comment>
<evidence type="ECO:0000256" key="1">
    <source>
        <dbReference type="SAM" id="MobiDB-lite"/>
    </source>
</evidence>
<dbReference type="OMA" id="GITICRY"/>
<accession>A0A5J4Z5G3</accession>
<organism evidence="2 3">
    <name type="scientific">Porphyridium purpureum</name>
    <name type="common">Red alga</name>
    <name type="synonym">Porphyridium cruentum</name>
    <dbReference type="NCBI Taxonomy" id="35688"/>
    <lineage>
        <taxon>Eukaryota</taxon>
        <taxon>Rhodophyta</taxon>
        <taxon>Bangiophyceae</taxon>
        <taxon>Porphyridiales</taxon>
        <taxon>Porphyridiaceae</taxon>
        <taxon>Porphyridium</taxon>
    </lineage>
</organism>
<dbReference type="Proteomes" id="UP000324585">
    <property type="component" value="Unassembled WGS sequence"/>
</dbReference>
<dbReference type="AlphaFoldDB" id="A0A5J4Z5G3"/>
<evidence type="ECO:0000313" key="2">
    <source>
        <dbReference type="EMBL" id="KAA8498565.1"/>
    </source>
</evidence>
<dbReference type="EMBL" id="VRMN01000001">
    <property type="protein sequence ID" value="KAA8498565.1"/>
    <property type="molecule type" value="Genomic_DNA"/>
</dbReference>
<dbReference type="PANTHER" id="PTHR31126">
    <property type="entry name" value="TYROSINE-PROTEIN PHOSPHATASE"/>
    <property type="match status" value="1"/>
</dbReference>
<keyword evidence="3" id="KW-1185">Reference proteome</keyword>
<dbReference type="PANTHER" id="PTHR31126:SF14">
    <property type="entry name" value="TYROSINE-PROTEIN PHOSPHATASE OCA6-RELATED"/>
    <property type="match status" value="1"/>
</dbReference>
<dbReference type="InterPro" id="IPR004861">
    <property type="entry name" value="Siw14-like"/>
</dbReference>
<protein>
    <submittedName>
        <fullName evidence="2">Putative tyrosine-protein phosphatase</fullName>
    </submittedName>
</protein>
<evidence type="ECO:0000313" key="3">
    <source>
        <dbReference type="Proteomes" id="UP000324585"/>
    </source>
</evidence>
<proteinExistence type="predicted"/>
<dbReference type="GO" id="GO:0016791">
    <property type="term" value="F:phosphatase activity"/>
    <property type="evidence" value="ECO:0007669"/>
    <property type="project" value="TreeGrafter"/>
</dbReference>
<dbReference type="OrthoDB" id="6375174at2759"/>
<dbReference type="Pfam" id="PF03162">
    <property type="entry name" value="Y_phosphatase2"/>
    <property type="match status" value="1"/>
</dbReference>
<reference evidence="3" key="1">
    <citation type="journal article" date="2019" name="Nat. Commun.">
        <title>Expansion of phycobilisome linker gene families in mesophilic red algae.</title>
        <authorList>
            <person name="Lee J."/>
            <person name="Kim D."/>
            <person name="Bhattacharya D."/>
            <person name="Yoon H.S."/>
        </authorList>
    </citation>
    <scope>NUCLEOTIDE SEQUENCE [LARGE SCALE GENOMIC DNA]</scope>
    <source>
        <strain evidence="3">CCMP 1328</strain>
    </source>
</reference>